<dbReference type="AlphaFoldDB" id="A0A7X2J1G4"/>
<dbReference type="Gene3D" id="2.30.30.430">
    <property type="entry name" value="Kinase associated protein B domain"/>
    <property type="match status" value="1"/>
</dbReference>
<organism evidence="2 3">
    <name type="scientific">Metabacillus lacus</name>
    <dbReference type="NCBI Taxonomy" id="1983721"/>
    <lineage>
        <taxon>Bacteria</taxon>
        <taxon>Bacillati</taxon>
        <taxon>Bacillota</taxon>
        <taxon>Bacilli</taxon>
        <taxon>Bacillales</taxon>
        <taxon>Bacillaceae</taxon>
        <taxon>Metabacillus</taxon>
    </lineage>
</organism>
<reference evidence="2 3" key="1">
    <citation type="submission" date="2019-11" db="EMBL/GenBank/DDBJ databases">
        <title>Bacillus lacus genome.</title>
        <authorList>
            <person name="Allen C.J."/>
            <person name="Newman J.D."/>
        </authorList>
    </citation>
    <scope>NUCLEOTIDE SEQUENCE [LARGE SCALE GENOMIC DNA]</scope>
    <source>
        <strain evidence="2 3">KCTC 33946</strain>
    </source>
</reference>
<dbReference type="OrthoDB" id="2407789at2"/>
<keyword evidence="1" id="KW-0175">Coiled coil</keyword>
<accession>A0A7X2J1G4</accession>
<evidence type="ECO:0000313" key="2">
    <source>
        <dbReference type="EMBL" id="MRX73586.1"/>
    </source>
</evidence>
<name>A0A7X2J1G4_9BACI</name>
<sequence length="125" mass="14195">MADLNIGEIVTGIYKTGKYVGEITAVKPQHYLVKVKAVLKHPQQGDLHMPKQAEVPLFHQRRALALHEQTNIPANMVKKFEGPVPDYQESLLLSLKDLKDELSNLETDWAEKSLRCLEDLASEYQ</sequence>
<dbReference type="EMBL" id="WKKI01000038">
    <property type="protein sequence ID" value="MRX73586.1"/>
    <property type="molecule type" value="Genomic_DNA"/>
</dbReference>
<dbReference type="GO" id="GO:0016301">
    <property type="term" value="F:kinase activity"/>
    <property type="evidence" value="ECO:0007669"/>
    <property type="project" value="UniProtKB-KW"/>
</dbReference>
<evidence type="ECO:0000256" key="1">
    <source>
        <dbReference type="SAM" id="Coils"/>
    </source>
</evidence>
<dbReference type="Proteomes" id="UP000448867">
    <property type="component" value="Unassembled WGS sequence"/>
</dbReference>
<evidence type="ECO:0000313" key="3">
    <source>
        <dbReference type="Proteomes" id="UP000448867"/>
    </source>
</evidence>
<keyword evidence="3" id="KW-1185">Reference proteome</keyword>
<dbReference type="RefSeq" id="WP_154309044.1">
    <property type="nucleotide sequence ID" value="NZ_WKKI01000038.1"/>
</dbReference>
<dbReference type="SUPFAM" id="SSF141251">
    <property type="entry name" value="Kinase-associated protein B-like"/>
    <property type="match status" value="1"/>
</dbReference>
<dbReference type="Pfam" id="PF08810">
    <property type="entry name" value="KapB"/>
    <property type="match status" value="1"/>
</dbReference>
<protein>
    <submittedName>
        <fullName evidence="2">Kinase</fullName>
    </submittedName>
</protein>
<dbReference type="SMART" id="SM01298">
    <property type="entry name" value="KapB"/>
    <property type="match status" value="1"/>
</dbReference>
<dbReference type="InterPro" id="IPR038080">
    <property type="entry name" value="KapB_sf"/>
</dbReference>
<keyword evidence="2" id="KW-0418">Kinase</keyword>
<keyword evidence="2" id="KW-0808">Transferase</keyword>
<feature type="coiled-coil region" evidence="1">
    <location>
        <begin position="88"/>
        <end position="115"/>
    </location>
</feature>
<proteinExistence type="predicted"/>
<gene>
    <name evidence="2" type="ORF">GJU40_15685</name>
</gene>
<dbReference type="InterPro" id="IPR014916">
    <property type="entry name" value="KapB"/>
</dbReference>
<comment type="caution">
    <text evidence="2">The sequence shown here is derived from an EMBL/GenBank/DDBJ whole genome shotgun (WGS) entry which is preliminary data.</text>
</comment>